<dbReference type="Gene3D" id="3.30.200.150">
    <property type="match status" value="1"/>
</dbReference>
<dbReference type="PANTHER" id="PTHR21310">
    <property type="entry name" value="AMINOGLYCOSIDE PHOSPHOTRANSFERASE-RELATED-RELATED"/>
    <property type="match status" value="1"/>
</dbReference>
<comment type="caution">
    <text evidence="1">The sequence shown here is derived from an EMBL/GenBank/DDBJ whole genome shotgun (WGS) entry which is preliminary data.</text>
</comment>
<dbReference type="Proteomes" id="UP001596395">
    <property type="component" value="Unassembled WGS sequence"/>
</dbReference>
<protein>
    <submittedName>
        <fullName evidence="1">Phosphotransferase family protein</fullName>
    </submittedName>
</protein>
<dbReference type="AlphaFoldDB" id="A0ABD5VH43"/>
<dbReference type="Gene3D" id="3.90.1200.10">
    <property type="match status" value="1"/>
</dbReference>
<dbReference type="RefSeq" id="WP_336351645.1">
    <property type="nucleotide sequence ID" value="NZ_JAZAQL010000003.1"/>
</dbReference>
<evidence type="ECO:0000313" key="1">
    <source>
        <dbReference type="EMBL" id="MFC6954709.1"/>
    </source>
</evidence>
<dbReference type="SUPFAM" id="SSF56112">
    <property type="entry name" value="Protein kinase-like (PK-like)"/>
    <property type="match status" value="1"/>
</dbReference>
<dbReference type="InterPro" id="IPR051678">
    <property type="entry name" value="AGP_Transferase"/>
</dbReference>
<organism evidence="1 2">
    <name type="scientific">Halorubellus litoreus</name>
    <dbReference type="NCBI Taxonomy" id="755308"/>
    <lineage>
        <taxon>Archaea</taxon>
        <taxon>Methanobacteriati</taxon>
        <taxon>Methanobacteriota</taxon>
        <taxon>Stenosarchaea group</taxon>
        <taxon>Halobacteria</taxon>
        <taxon>Halobacteriales</taxon>
        <taxon>Halorubellaceae</taxon>
        <taxon>Halorubellus</taxon>
    </lineage>
</organism>
<evidence type="ECO:0000313" key="2">
    <source>
        <dbReference type="Proteomes" id="UP001596395"/>
    </source>
</evidence>
<keyword evidence="2" id="KW-1185">Reference proteome</keyword>
<dbReference type="PANTHER" id="PTHR21310:SF15">
    <property type="entry name" value="AMINOGLYCOSIDE PHOSPHOTRANSFERASE DOMAIN-CONTAINING PROTEIN"/>
    <property type="match status" value="1"/>
</dbReference>
<proteinExistence type="predicted"/>
<reference evidence="1 2" key="1">
    <citation type="journal article" date="2019" name="Int. J. Syst. Evol. Microbiol.">
        <title>The Global Catalogue of Microorganisms (GCM) 10K type strain sequencing project: providing services to taxonomists for standard genome sequencing and annotation.</title>
        <authorList>
            <consortium name="The Broad Institute Genomics Platform"/>
            <consortium name="The Broad Institute Genome Sequencing Center for Infectious Disease"/>
            <person name="Wu L."/>
            <person name="Ma J."/>
        </authorList>
    </citation>
    <scope>NUCLEOTIDE SEQUENCE [LARGE SCALE GENOMIC DNA]</scope>
    <source>
        <strain evidence="1 2">GX26</strain>
    </source>
</reference>
<gene>
    <name evidence="1" type="ORF">ACFQGB_17725</name>
</gene>
<dbReference type="EMBL" id="JBHSXN010000003">
    <property type="protein sequence ID" value="MFC6954709.1"/>
    <property type="molecule type" value="Genomic_DNA"/>
</dbReference>
<accession>A0ABD5VH43</accession>
<sequence length="318" mass="34726">MTAFDDVFPEAAFRRAGETALAAATSERPRTVDSLGRGNRKRTALARFEERDPVVVQVCPEPRWLETESVLLGEIRERTDVPVPRVLAAGETDGVAFLVTAYVPGADLHERFVDLSRPRQRAVAGAFGASLGALHAAFSFEGYGELAVEDGALQARETDWHDWFVAYGRRAVGRLPAEFDGLRDRLDAVLGERATDRSPTARLFPWDFRPGNALVADGDLAAVLDWEAPLAAAPALSVAKASYLVADWYVADPEPLREAFVAGYERIRPYPTVRAAHRIAAIADSAVDSRGTVTNPGYPERERDAAVAFHRRALADCL</sequence>
<dbReference type="InterPro" id="IPR011009">
    <property type="entry name" value="Kinase-like_dom_sf"/>
</dbReference>
<name>A0ABD5VH43_9EURY</name>